<dbReference type="GeneID" id="108505648"/>
<name>A0A6J0IKS7_9PASS</name>
<organism evidence="8 10">
    <name type="scientific">Lepidothrix coronata</name>
    <name type="common">blue-crowned manakin</name>
    <dbReference type="NCBI Taxonomy" id="321398"/>
    <lineage>
        <taxon>Eukaryota</taxon>
        <taxon>Metazoa</taxon>
        <taxon>Chordata</taxon>
        <taxon>Craniata</taxon>
        <taxon>Vertebrata</taxon>
        <taxon>Euteleostomi</taxon>
        <taxon>Archelosauria</taxon>
        <taxon>Archosauria</taxon>
        <taxon>Dinosauria</taxon>
        <taxon>Saurischia</taxon>
        <taxon>Theropoda</taxon>
        <taxon>Coelurosauria</taxon>
        <taxon>Aves</taxon>
        <taxon>Neognathae</taxon>
        <taxon>Neoaves</taxon>
        <taxon>Telluraves</taxon>
        <taxon>Australaves</taxon>
        <taxon>Passeriformes</taxon>
        <taxon>Pipridae</taxon>
        <taxon>Lepidothrix</taxon>
    </lineage>
</organism>
<dbReference type="Gene3D" id="2.30.29.30">
    <property type="entry name" value="Pleckstrin-homology domain (PH domain)/Phosphotyrosine-binding domain (PTB)"/>
    <property type="match status" value="1"/>
</dbReference>
<dbReference type="SMART" id="SM00233">
    <property type="entry name" value="PH"/>
    <property type="match status" value="1"/>
</dbReference>
<keyword evidence="8" id="KW-1185">Reference proteome</keyword>
<keyword evidence="2" id="KW-1003">Cell membrane</keyword>
<reference evidence="9 10" key="1">
    <citation type="submission" date="2025-04" db="UniProtKB">
        <authorList>
            <consortium name="RefSeq"/>
        </authorList>
    </citation>
    <scope>IDENTIFICATION</scope>
</reference>
<evidence type="ECO:0000313" key="9">
    <source>
        <dbReference type="RefSeq" id="XP_017687369.1"/>
    </source>
</evidence>
<dbReference type="RefSeq" id="XP_017687369.1">
    <property type="nucleotide sequence ID" value="XM_017831880.1"/>
</dbReference>
<dbReference type="InterPro" id="IPR041681">
    <property type="entry name" value="PH_9"/>
</dbReference>
<evidence type="ECO:0000256" key="2">
    <source>
        <dbReference type="ARBA" id="ARBA00022475"/>
    </source>
</evidence>
<dbReference type="AlphaFoldDB" id="A0A6J0IKS7"/>
<evidence type="ECO:0000259" key="7">
    <source>
        <dbReference type="PROSITE" id="PS50190"/>
    </source>
</evidence>
<keyword evidence="3" id="KW-0344">Guanine-nucleotide releasing factor</keyword>
<evidence type="ECO:0000313" key="10">
    <source>
        <dbReference type="RefSeq" id="XP_017687370.1"/>
    </source>
</evidence>
<feature type="region of interest" description="Disordered" evidence="5">
    <location>
        <begin position="1"/>
        <end position="38"/>
    </location>
</feature>
<feature type="domain" description="SEC7" evidence="7">
    <location>
        <begin position="32"/>
        <end position="187"/>
    </location>
</feature>
<feature type="region of interest" description="Disordered" evidence="5">
    <location>
        <begin position="267"/>
        <end position="293"/>
    </location>
</feature>
<evidence type="ECO:0000313" key="8">
    <source>
        <dbReference type="Proteomes" id="UP000504624"/>
    </source>
</evidence>
<dbReference type="PROSITE" id="PS50003">
    <property type="entry name" value="PH_DOMAIN"/>
    <property type="match status" value="1"/>
</dbReference>
<dbReference type="CDD" id="cd00171">
    <property type="entry name" value="Sec7"/>
    <property type="match status" value="1"/>
</dbReference>
<evidence type="ECO:0000256" key="4">
    <source>
        <dbReference type="ARBA" id="ARBA00023136"/>
    </source>
</evidence>
<dbReference type="InterPro" id="IPR000904">
    <property type="entry name" value="Sec7_dom"/>
</dbReference>
<dbReference type="Gene3D" id="1.10.1000.11">
    <property type="entry name" value="Arf Nucleotide-binding Site Opener,domain 2"/>
    <property type="match status" value="1"/>
</dbReference>
<sequence>MGGAGPPCSPHPSGAQPRSPLGGPVEPPGGGSHPGRGEAQRLASRLFHLEGVRKSQVASFLRKNNDFSAMVAQEYLEFFQFQGQMLDQALRSFLQALVLSGETQERERVLGHFSRRFHRCNPGAFPSPDSVHSLTCALMLLNTDLHGQHLRRAMTSSEFVSNLSGMNDGQDFPREQLKALYGSIRSKKLEWATEEEEEEEEARGGKKILPQIPELPGGAVTFRRGWLARKVLAEADGKKTPWGRRGWKPFQAVLRGTFLFFLKAGGGARGVSRRPSEPGPPGAPPEEGGGAEEPLGVHHALAERAPKYTKRPNVFRLQTAERRLFLFQAPTPEEMLSWISRINLVAALFSSPPFPAAVGSQRRFVRPILPTAPSRSPPEEQLRCHEQWLERVGQELLEHQRHLPEGWGRARDLDEYRVKKEFLLEERRRYETYVQVLETWLNSGARDLEGWEAQAGGAPPDPPTLTKAHSSPSLAPEPPPGPTVRVRRNISERRTVRKIVPKRNKNLL</sequence>
<dbReference type="PANTHER" id="PTHR10663:SF338">
    <property type="entry name" value="PH AND SEC7 DOMAIN-CONTAINING PROTEIN 4"/>
    <property type="match status" value="1"/>
</dbReference>
<proteinExistence type="predicted"/>
<protein>
    <submittedName>
        <fullName evidence="9 10">PH and SEC7 domain-containing protein 4-like</fullName>
    </submittedName>
</protein>
<dbReference type="PANTHER" id="PTHR10663">
    <property type="entry name" value="GUANYL-NUCLEOTIDE EXCHANGE FACTOR"/>
    <property type="match status" value="1"/>
</dbReference>
<dbReference type="PROSITE" id="PS50190">
    <property type="entry name" value="SEC7"/>
    <property type="match status" value="1"/>
</dbReference>
<dbReference type="FunFam" id="1.10.1000.11:FF:000002">
    <property type="entry name" value="Cytohesin 1"/>
    <property type="match status" value="1"/>
</dbReference>
<comment type="subcellular location">
    <subcellularLocation>
        <location evidence="1">Cell projection</location>
        <location evidence="1">Ruffle membrane</location>
    </subcellularLocation>
</comment>
<keyword evidence="4" id="KW-0472">Membrane</keyword>
<dbReference type="InterPro" id="IPR023394">
    <property type="entry name" value="Sec7_C_sf"/>
</dbReference>
<evidence type="ECO:0000256" key="3">
    <source>
        <dbReference type="ARBA" id="ARBA00022658"/>
    </source>
</evidence>
<dbReference type="FunFam" id="2.30.29.30:FF:000267">
    <property type="entry name" value="PH and SEC7 domain-containing protein 4"/>
    <property type="match status" value="1"/>
</dbReference>
<dbReference type="GO" id="GO:0032587">
    <property type="term" value="C:ruffle membrane"/>
    <property type="evidence" value="ECO:0007669"/>
    <property type="project" value="UniProtKB-SubCell"/>
</dbReference>
<dbReference type="RefSeq" id="XP_017687370.1">
    <property type="nucleotide sequence ID" value="XM_017831881.1"/>
</dbReference>
<dbReference type="GO" id="GO:0032012">
    <property type="term" value="P:regulation of ARF protein signal transduction"/>
    <property type="evidence" value="ECO:0007669"/>
    <property type="project" value="InterPro"/>
</dbReference>
<evidence type="ECO:0000256" key="1">
    <source>
        <dbReference type="ARBA" id="ARBA00004632"/>
    </source>
</evidence>
<dbReference type="SUPFAM" id="SSF50729">
    <property type="entry name" value="PH domain-like"/>
    <property type="match status" value="1"/>
</dbReference>
<dbReference type="Pfam" id="PF01369">
    <property type="entry name" value="Sec7"/>
    <property type="match status" value="1"/>
</dbReference>
<dbReference type="Pfam" id="PF15410">
    <property type="entry name" value="PH_9"/>
    <property type="match status" value="1"/>
</dbReference>
<feature type="domain" description="PH" evidence="6">
    <location>
        <begin position="220"/>
        <end position="347"/>
    </location>
</feature>
<dbReference type="Proteomes" id="UP000504624">
    <property type="component" value="Unplaced"/>
</dbReference>
<dbReference type="InterPro" id="IPR001849">
    <property type="entry name" value="PH_domain"/>
</dbReference>
<dbReference type="InterPro" id="IPR035999">
    <property type="entry name" value="Sec7_dom_sf"/>
</dbReference>
<dbReference type="SUPFAM" id="SSF48425">
    <property type="entry name" value="Sec7 domain"/>
    <property type="match status" value="1"/>
</dbReference>
<dbReference type="GO" id="GO:0005085">
    <property type="term" value="F:guanyl-nucleotide exchange factor activity"/>
    <property type="evidence" value="ECO:0007669"/>
    <property type="project" value="UniProtKB-KW"/>
</dbReference>
<evidence type="ECO:0000256" key="5">
    <source>
        <dbReference type="SAM" id="MobiDB-lite"/>
    </source>
</evidence>
<evidence type="ECO:0000259" key="6">
    <source>
        <dbReference type="PROSITE" id="PS50003"/>
    </source>
</evidence>
<dbReference type="OrthoDB" id="2157641at2759"/>
<feature type="region of interest" description="Disordered" evidence="5">
    <location>
        <begin position="451"/>
        <end position="490"/>
    </location>
</feature>
<dbReference type="SMART" id="SM00222">
    <property type="entry name" value="Sec7"/>
    <property type="match status" value="1"/>
</dbReference>
<dbReference type="InterPro" id="IPR011993">
    <property type="entry name" value="PH-like_dom_sf"/>
</dbReference>
<accession>A0A6J0IKS7</accession>
<gene>
    <name evidence="9 10" type="primary">LOC108505648</name>
</gene>